<feature type="non-terminal residue" evidence="1">
    <location>
        <position position="1"/>
    </location>
</feature>
<gene>
    <name evidence="1" type="ORF">S01H1_31514</name>
</gene>
<protein>
    <submittedName>
        <fullName evidence="1">Uncharacterized protein</fullName>
    </submittedName>
</protein>
<dbReference type="EMBL" id="BARS01019444">
    <property type="protein sequence ID" value="GAF90977.1"/>
    <property type="molecule type" value="Genomic_DNA"/>
</dbReference>
<proteinExistence type="predicted"/>
<accession>X0TS43</accession>
<sequence length="105" mass="12196">NEITFRQFLLRNNLIKEVVEVQSAKNQDDVLLVWYEVSFTEDFEVKLETTTIKITDIVCQSPPPPKTLTNEELLDRLEEPYPPRNVIREATLRMFRGLQGSANSD</sequence>
<organism evidence="1">
    <name type="scientific">marine sediment metagenome</name>
    <dbReference type="NCBI Taxonomy" id="412755"/>
    <lineage>
        <taxon>unclassified sequences</taxon>
        <taxon>metagenomes</taxon>
        <taxon>ecological metagenomes</taxon>
    </lineage>
</organism>
<reference evidence="1" key="1">
    <citation type="journal article" date="2014" name="Front. Microbiol.">
        <title>High frequency of phylogenetically diverse reductive dehalogenase-homologous genes in deep subseafloor sedimentary metagenomes.</title>
        <authorList>
            <person name="Kawai M."/>
            <person name="Futagami T."/>
            <person name="Toyoda A."/>
            <person name="Takaki Y."/>
            <person name="Nishi S."/>
            <person name="Hori S."/>
            <person name="Arai W."/>
            <person name="Tsubouchi T."/>
            <person name="Morono Y."/>
            <person name="Uchiyama I."/>
            <person name="Ito T."/>
            <person name="Fujiyama A."/>
            <person name="Inagaki F."/>
            <person name="Takami H."/>
        </authorList>
    </citation>
    <scope>NUCLEOTIDE SEQUENCE</scope>
    <source>
        <strain evidence="1">Expedition CK06-06</strain>
    </source>
</reference>
<name>X0TS43_9ZZZZ</name>
<comment type="caution">
    <text evidence="1">The sequence shown here is derived from an EMBL/GenBank/DDBJ whole genome shotgun (WGS) entry which is preliminary data.</text>
</comment>
<dbReference type="AlphaFoldDB" id="X0TS43"/>
<evidence type="ECO:0000313" key="1">
    <source>
        <dbReference type="EMBL" id="GAF90977.1"/>
    </source>
</evidence>